<reference evidence="1 2" key="1">
    <citation type="journal article" date="2022" name="bioRxiv">
        <title>The genome of the oomycete Peronosclerospora sorghi, a cosmopolitan pathogen of maize and sorghum, is inflated with dispersed pseudogenes.</title>
        <authorList>
            <person name="Fletcher K."/>
            <person name="Martin F."/>
            <person name="Isakeit T."/>
            <person name="Cavanaugh K."/>
            <person name="Magill C."/>
            <person name="Michelmore R."/>
        </authorList>
    </citation>
    <scope>NUCLEOTIDE SEQUENCE [LARGE SCALE GENOMIC DNA]</scope>
    <source>
        <strain evidence="1">P6</strain>
    </source>
</reference>
<comment type="caution">
    <text evidence="1">The sequence shown here is derived from an EMBL/GenBank/DDBJ whole genome shotgun (WGS) entry which is preliminary data.</text>
</comment>
<keyword evidence="2" id="KW-1185">Reference proteome</keyword>
<accession>A0ACC0VR05</accession>
<name>A0ACC0VR05_9STRA</name>
<proteinExistence type="predicted"/>
<evidence type="ECO:0000313" key="2">
    <source>
        <dbReference type="Proteomes" id="UP001163321"/>
    </source>
</evidence>
<gene>
    <name evidence="1" type="ORF">PsorP6_016400</name>
</gene>
<organism evidence="1 2">
    <name type="scientific">Peronosclerospora sorghi</name>
    <dbReference type="NCBI Taxonomy" id="230839"/>
    <lineage>
        <taxon>Eukaryota</taxon>
        <taxon>Sar</taxon>
        <taxon>Stramenopiles</taxon>
        <taxon>Oomycota</taxon>
        <taxon>Peronosporomycetes</taxon>
        <taxon>Peronosporales</taxon>
        <taxon>Peronosporaceae</taxon>
        <taxon>Peronosclerospora</taxon>
    </lineage>
</organism>
<sequence length="101" mass="11855">MYQSKLGRHLARALCPRSPRNWCLHRCLSILAAFLRSLSVPLELSRSPCRLCNASSMLTLPVDKVPLLFPPMRRKRRLPSIQTRDRRHCIVYRLNYLRKQG</sequence>
<evidence type="ECO:0000313" key="1">
    <source>
        <dbReference type="EMBL" id="KAI9908637.1"/>
    </source>
</evidence>
<protein>
    <submittedName>
        <fullName evidence="1">Uncharacterized protein</fullName>
    </submittedName>
</protein>
<dbReference type="EMBL" id="CM047587">
    <property type="protein sequence ID" value="KAI9908637.1"/>
    <property type="molecule type" value="Genomic_DNA"/>
</dbReference>
<dbReference type="Proteomes" id="UP001163321">
    <property type="component" value="Chromosome 8"/>
</dbReference>